<name>A0A2S6AJT3_9NOCA</name>
<reference evidence="2 3" key="1">
    <citation type="submission" date="2018-02" db="EMBL/GenBank/DDBJ databases">
        <title>8 Nocardia nova and 1 Nocardia cyriacigeorgica strain used for evolution to TMP-SMX.</title>
        <authorList>
            <person name="Mehta H."/>
            <person name="Weng J."/>
            <person name="Shamoo Y."/>
        </authorList>
    </citation>
    <scope>NUCLEOTIDE SEQUENCE [LARGE SCALE GENOMIC DNA]</scope>
    <source>
        <strain evidence="2 3">MDA3139</strain>
    </source>
</reference>
<feature type="region of interest" description="Disordered" evidence="1">
    <location>
        <begin position="37"/>
        <end position="62"/>
    </location>
</feature>
<organism evidence="2 3">
    <name type="scientific">Nocardia nova</name>
    <dbReference type="NCBI Taxonomy" id="37330"/>
    <lineage>
        <taxon>Bacteria</taxon>
        <taxon>Bacillati</taxon>
        <taxon>Actinomycetota</taxon>
        <taxon>Actinomycetes</taxon>
        <taxon>Mycobacteriales</taxon>
        <taxon>Nocardiaceae</taxon>
        <taxon>Nocardia</taxon>
    </lineage>
</organism>
<dbReference type="AlphaFoldDB" id="A0A2S6AJT3"/>
<sequence>MPTAFFSYFGTELVTIAASEDHRPDGARRHRLELSQRRRNRRCQWRSDRSAHRDGRGTRTRLGWPPEQFMPEIYAIVDRVLGSRLTFGPDDNPTYYIGTMLDGYIATTNTITLSWSTATPRRWEPGHLGTRLRPAP</sequence>
<evidence type="ECO:0000313" key="2">
    <source>
        <dbReference type="EMBL" id="PPJ35476.1"/>
    </source>
</evidence>
<dbReference type="EMBL" id="PSZC01000021">
    <property type="protein sequence ID" value="PPJ35476.1"/>
    <property type="molecule type" value="Genomic_DNA"/>
</dbReference>
<proteinExistence type="predicted"/>
<feature type="compositionally biased region" description="Basic and acidic residues" evidence="1">
    <location>
        <begin position="45"/>
        <end position="57"/>
    </location>
</feature>
<protein>
    <submittedName>
        <fullName evidence="2">Uncharacterized protein</fullName>
    </submittedName>
</protein>
<accession>A0A2S6AJT3</accession>
<gene>
    <name evidence="2" type="ORF">C5E45_25795</name>
</gene>
<dbReference type="Proteomes" id="UP000239874">
    <property type="component" value="Unassembled WGS sequence"/>
</dbReference>
<evidence type="ECO:0000256" key="1">
    <source>
        <dbReference type="SAM" id="MobiDB-lite"/>
    </source>
</evidence>
<comment type="caution">
    <text evidence="2">The sequence shown here is derived from an EMBL/GenBank/DDBJ whole genome shotgun (WGS) entry which is preliminary data.</text>
</comment>
<evidence type="ECO:0000313" key="3">
    <source>
        <dbReference type="Proteomes" id="UP000239874"/>
    </source>
</evidence>